<dbReference type="EC" id="2.3.-.-" evidence="4"/>
<dbReference type="CDD" id="cd04301">
    <property type="entry name" value="NAT_SF"/>
    <property type="match status" value="1"/>
</dbReference>
<evidence type="ECO:0000256" key="2">
    <source>
        <dbReference type="ARBA" id="ARBA00023315"/>
    </source>
</evidence>
<dbReference type="InterPro" id="IPR000182">
    <property type="entry name" value="GNAT_dom"/>
</dbReference>
<dbReference type="GO" id="GO:0016746">
    <property type="term" value="F:acyltransferase activity"/>
    <property type="evidence" value="ECO:0007669"/>
    <property type="project" value="UniProtKB-KW"/>
</dbReference>
<feature type="domain" description="N-acetyltransferase" evidence="3">
    <location>
        <begin position="1"/>
        <end position="162"/>
    </location>
</feature>
<gene>
    <name evidence="4" type="ORF">ACFFIZ_16050</name>
</gene>
<dbReference type="PROSITE" id="PS51186">
    <property type="entry name" value="GNAT"/>
    <property type="match status" value="1"/>
</dbReference>
<dbReference type="Proteomes" id="UP001589795">
    <property type="component" value="Unassembled WGS sequence"/>
</dbReference>
<evidence type="ECO:0000313" key="4">
    <source>
        <dbReference type="EMBL" id="MFC0201778.1"/>
    </source>
</evidence>
<protein>
    <submittedName>
        <fullName evidence="4">GNAT family N-acetyltransferase</fullName>
        <ecNumber evidence="4">2.3.-.-</ecNumber>
    </submittedName>
</protein>
<dbReference type="InterPro" id="IPR016181">
    <property type="entry name" value="Acyl_CoA_acyltransferase"/>
</dbReference>
<proteinExistence type="predicted"/>
<dbReference type="EMBL" id="JBHLWQ010000146">
    <property type="protein sequence ID" value="MFC0201778.1"/>
    <property type="molecule type" value="Genomic_DNA"/>
</dbReference>
<dbReference type="Pfam" id="PF00583">
    <property type="entry name" value="Acetyltransf_1"/>
    <property type="match status" value="1"/>
</dbReference>
<evidence type="ECO:0000313" key="5">
    <source>
        <dbReference type="Proteomes" id="UP001589795"/>
    </source>
</evidence>
<evidence type="ECO:0000256" key="1">
    <source>
        <dbReference type="ARBA" id="ARBA00022679"/>
    </source>
</evidence>
<keyword evidence="2 4" id="KW-0012">Acyltransferase</keyword>
<dbReference type="PANTHER" id="PTHR43072">
    <property type="entry name" value="N-ACETYLTRANSFERASE"/>
    <property type="match status" value="1"/>
</dbReference>
<organism evidence="4 5">
    <name type="scientific">Paracoccus rhizosphaerae</name>
    <dbReference type="NCBI Taxonomy" id="1133347"/>
    <lineage>
        <taxon>Bacteria</taxon>
        <taxon>Pseudomonadati</taxon>
        <taxon>Pseudomonadota</taxon>
        <taxon>Alphaproteobacteria</taxon>
        <taxon>Rhodobacterales</taxon>
        <taxon>Paracoccaceae</taxon>
        <taxon>Paracoccus</taxon>
    </lineage>
</organism>
<evidence type="ECO:0000259" key="3">
    <source>
        <dbReference type="PROSITE" id="PS51186"/>
    </source>
</evidence>
<reference evidence="4 5" key="1">
    <citation type="submission" date="2024-09" db="EMBL/GenBank/DDBJ databases">
        <authorList>
            <person name="Sun Q."/>
            <person name="Mori K."/>
        </authorList>
    </citation>
    <scope>NUCLEOTIDE SEQUENCE [LARGE SCALE GENOMIC DNA]</scope>
    <source>
        <strain evidence="4 5">CCM 7904</strain>
    </source>
</reference>
<dbReference type="RefSeq" id="WP_265505709.1">
    <property type="nucleotide sequence ID" value="NZ_JAOTBE010000004.1"/>
</dbReference>
<comment type="caution">
    <text evidence="4">The sequence shown here is derived from an EMBL/GenBank/DDBJ whole genome shotgun (WGS) entry which is preliminary data.</text>
</comment>
<name>A0ABV6CM14_9RHOB</name>
<sequence length="181" mass="19248">MLIRDATAADVPGIAAIWNPIIRDTVITFWPTERSEAEIAALIADRQALGHAFLVADDGGVVGFGTYTQFRGGGGYARSHEHTIYLAPRRQGRGAGRLLLRTIEDHAVARGHRLMIGGITGSNVASIAFHAAMGYAEWGCIPNAGWKFGAYHDLVLMGRDLAQPRAAGGVNAPLSSDDIQG</sequence>
<keyword evidence="5" id="KW-1185">Reference proteome</keyword>
<dbReference type="Gene3D" id="3.40.630.30">
    <property type="match status" value="1"/>
</dbReference>
<dbReference type="PANTHER" id="PTHR43072:SF23">
    <property type="entry name" value="UPF0039 PROTEIN C11D3.02C"/>
    <property type="match status" value="1"/>
</dbReference>
<accession>A0ABV6CM14</accession>
<keyword evidence="1 4" id="KW-0808">Transferase</keyword>
<dbReference type="SUPFAM" id="SSF55729">
    <property type="entry name" value="Acyl-CoA N-acyltransferases (Nat)"/>
    <property type="match status" value="1"/>
</dbReference>